<feature type="domain" description="Ribbon-helix-helix protein CopG" evidence="1">
    <location>
        <begin position="16"/>
        <end position="55"/>
    </location>
</feature>
<reference evidence="2" key="1">
    <citation type="journal article" date="2020" name="mSystems">
        <title>Genome- and Community-Level Interaction Insights into Carbon Utilization and Element Cycling Functions of Hydrothermarchaeota in Hydrothermal Sediment.</title>
        <authorList>
            <person name="Zhou Z."/>
            <person name="Liu Y."/>
            <person name="Xu W."/>
            <person name="Pan J."/>
            <person name="Luo Z.H."/>
            <person name="Li M."/>
        </authorList>
    </citation>
    <scope>NUCLEOTIDE SEQUENCE [LARGE SCALE GENOMIC DNA]</scope>
    <source>
        <strain evidence="2">SpSt-721</strain>
    </source>
</reference>
<accession>A0A7J3QFB5</accession>
<gene>
    <name evidence="2" type="ORF">ENV02_02035</name>
</gene>
<dbReference type="EMBL" id="DTET01000103">
    <property type="protein sequence ID" value="HGV66581.1"/>
    <property type="molecule type" value="Genomic_DNA"/>
</dbReference>
<dbReference type="Gene3D" id="1.10.1220.10">
    <property type="entry name" value="Met repressor-like"/>
    <property type="match status" value="1"/>
</dbReference>
<evidence type="ECO:0000313" key="2">
    <source>
        <dbReference type="EMBL" id="HGV66581.1"/>
    </source>
</evidence>
<name>A0A7J3QFB5_9CREN</name>
<protein>
    <submittedName>
        <fullName evidence="2">Ribbon-helix-helix protein, CopG family</fullName>
    </submittedName>
</protein>
<dbReference type="Pfam" id="PF01402">
    <property type="entry name" value="RHH_1"/>
    <property type="match status" value="1"/>
</dbReference>
<dbReference type="CDD" id="cd22231">
    <property type="entry name" value="RHH_NikR_HicB-like"/>
    <property type="match status" value="1"/>
</dbReference>
<dbReference type="SUPFAM" id="SSF47598">
    <property type="entry name" value="Ribbon-helix-helix"/>
    <property type="match status" value="1"/>
</dbReference>
<dbReference type="InterPro" id="IPR013321">
    <property type="entry name" value="Arc_rbn_hlx_hlx"/>
</dbReference>
<dbReference type="InterPro" id="IPR002145">
    <property type="entry name" value="CopG"/>
</dbReference>
<dbReference type="GO" id="GO:0006355">
    <property type="term" value="P:regulation of DNA-templated transcription"/>
    <property type="evidence" value="ECO:0007669"/>
    <property type="project" value="InterPro"/>
</dbReference>
<proteinExistence type="predicted"/>
<dbReference type="InterPro" id="IPR010985">
    <property type="entry name" value="Ribbon_hlx_hlx"/>
</dbReference>
<evidence type="ECO:0000259" key="1">
    <source>
        <dbReference type="Pfam" id="PF01402"/>
    </source>
</evidence>
<dbReference type="AlphaFoldDB" id="A0A7J3QFB5"/>
<organism evidence="2">
    <name type="scientific">Ignisphaera aggregans</name>
    <dbReference type="NCBI Taxonomy" id="334771"/>
    <lineage>
        <taxon>Archaea</taxon>
        <taxon>Thermoproteota</taxon>
        <taxon>Thermoprotei</taxon>
        <taxon>Desulfurococcales</taxon>
        <taxon>Desulfurococcaceae</taxon>
        <taxon>Ignisphaera</taxon>
    </lineage>
</organism>
<comment type="caution">
    <text evidence="2">The sequence shown here is derived from an EMBL/GenBank/DDBJ whole genome shotgun (WGS) entry which is preliminary data.</text>
</comment>
<sequence length="76" mass="9127">MVNRNSYIELNIESTKVISVKLSLDVINELDKMVRKHNFKSRSEFIREALNLYIKLLNMYDRKELRNIIENKLKTV</sequence>